<dbReference type="EMBL" id="UINC01189718">
    <property type="protein sequence ID" value="SVE03538.1"/>
    <property type="molecule type" value="Genomic_DNA"/>
</dbReference>
<dbReference type="AlphaFoldDB" id="A0A383A900"/>
<proteinExistence type="predicted"/>
<evidence type="ECO:0008006" key="2">
    <source>
        <dbReference type="Google" id="ProtNLM"/>
    </source>
</evidence>
<reference evidence="1" key="1">
    <citation type="submission" date="2018-05" db="EMBL/GenBank/DDBJ databases">
        <authorList>
            <person name="Lanie J.A."/>
            <person name="Ng W.-L."/>
            <person name="Kazmierczak K.M."/>
            <person name="Andrzejewski T.M."/>
            <person name="Davidsen T.M."/>
            <person name="Wayne K.J."/>
            <person name="Tettelin H."/>
            <person name="Glass J.I."/>
            <person name="Rusch D."/>
            <person name="Podicherti R."/>
            <person name="Tsui H.-C.T."/>
            <person name="Winkler M.E."/>
        </authorList>
    </citation>
    <scope>NUCLEOTIDE SEQUENCE</scope>
</reference>
<accession>A0A383A900</accession>
<organism evidence="1">
    <name type="scientific">marine metagenome</name>
    <dbReference type="NCBI Taxonomy" id="408172"/>
    <lineage>
        <taxon>unclassified sequences</taxon>
        <taxon>metagenomes</taxon>
        <taxon>ecological metagenomes</taxon>
    </lineage>
</organism>
<dbReference type="SUPFAM" id="SSF51197">
    <property type="entry name" value="Clavaminate synthase-like"/>
    <property type="match status" value="1"/>
</dbReference>
<gene>
    <name evidence="1" type="ORF">METZ01_LOCUS456392</name>
</gene>
<sequence length="116" mass="12605">MPKAADIDLHRQEVIDQGFSVLIDVIPADKVSQVCAEVTQAAVGNDIAHVPAGRGAVSGLINHTQCFAPYLIEPRLIGLTRALLGEHMRVSYTSTIVALPAATKLKWHADWPFNQH</sequence>
<feature type="non-terminal residue" evidence="1">
    <location>
        <position position="116"/>
    </location>
</feature>
<name>A0A383A900_9ZZZZ</name>
<evidence type="ECO:0000313" key="1">
    <source>
        <dbReference type="EMBL" id="SVE03538.1"/>
    </source>
</evidence>
<dbReference type="Gene3D" id="2.60.120.620">
    <property type="entry name" value="q2cbj1_9rhob like domain"/>
    <property type="match status" value="1"/>
</dbReference>
<protein>
    <recommendedName>
        <fullName evidence="2">Phytanoyl-CoA dioxygenase</fullName>
    </recommendedName>
</protein>